<dbReference type="EMBL" id="JAKQYM010000004">
    <property type="protein sequence ID" value="MCI2228941.1"/>
    <property type="molecule type" value="Genomic_DNA"/>
</dbReference>
<dbReference type="Proteomes" id="UP001139369">
    <property type="component" value="Unassembled WGS sequence"/>
</dbReference>
<evidence type="ECO:0000313" key="2">
    <source>
        <dbReference type="Proteomes" id="UP001139369"/>
    </source>
</evidence>
<name>A0A9X2AIW9_9FLAO</name>
<organism evidence="1 2">
    <name type="scientific">Polaribacter marinus</name>
    <dbReference type="NCBI Taxonomy" id="2916838"/>
    <lineage>
        <taxon>Bacteria</taxon>
        <taxon>Pseudomonadati</taxon>
        <taxon>Bacteroidota</taxon>
        <taxon>Flavobacteriia</taxon>
        <taxon>Flavobacteriales</taxon>
        <taxon>Flavobacteriaceae</taxon>
    </lineage>
</organism>
<evidence type="ECO:0000313" key="1">
    <source>
        <dbReference type="EMBL" id="MCI2228941.1"/>
    </source>
</evidence>
<dbReference type="InterPro" id="IPR046144">
    <property type="entry name" value="DUF6146"/>
</dbReference>
<gene>
    <name evidence="1" type="ORF">MC378_07160</name>
</gene>
<dbReference type="AlphaFoldDB" id="A0A9X2AIW9"/>
<reference evidence="1" key="1">
    <citation type="submission" date="2022-02" db="EMBL/GenBank/DDBJ databases">
        <title>Polaribacter sp. MSW13, isolated from seawater.</title>
        <authorList>
            <person name="Kristyanto S."/>
            <person name="Jung J."/>
            <person name="Jeon C.O."/>
        </authorList>
    </citation>
    <scope>NUCLEOTIDE SEQUENCE</scope>
    <source>
        <strain evidence="1">MSW13</strain>
    </source>
</reference>
<dbReference type="RefSeq" id="WP_242178071.1">
    <property type="nucleotide sequence ID" value="NZ_JAKQYM010000004.1"/>
</dbReference>
<keyword evidence="2" id="KW-1185">Reference proteome</keyword>
<sequence>MKLLKHFLILFSIVMFFWACGSTSVKNKSIEKEEPVVIANDSLEYQIIIIDLGFTSYLNSIAKPVGFYSQEYMESKNRFFVTTWNMRAQNPNRYNPNIYENVIDYQPSIDYGYDVNYKLFNYFLFAQRKYKMNLGNGLRNRIN</sequence>
<proteinExistence type="predicted"/>
<protein>
    <submittedName>
        <fullName evidence="1">DUF6146 family protein</fullName>
    </submittedName>
</protein>
<accession>A0A9X2AIW9</accession>
<comment type="caution">
    <text evidence="1">The sequence shown here is derived from an EMBL/GenBank/DDBJ whole genome shotgun (WGS) entry which is preliminary data.</text>
</comment>
<dbReference type="Pfam" id="PF19643">
    <property type="entry name" value="DUF6146"/>
    <property type="match status" value="1"/>
</dbReference>